<reference evidence="1 2" key="1">
    <citation type="journal article" date="2020" name="ISME J.">
        <title>Comparative genomics reveals insights into cyanobacterial evolution and habitat adaptation.</title>
        <authorList>
            <person name="Chen M.Y."/>
            <person name="Teng W.K."/>
            <person name="Zhao L."/>
            <person name="Hu C.X."/>
            <person name="Zhou Y.K."/>
            <person name="Han B.P."/>
            <person name="Song L.R."/>
            <person name="Shu W.S."/>
        </authorList>
    </citation>
    <scope>NUCLEOTIDE SEQUENCE [LARGE SCALE GENOMIC DNA]</scope>
    <source>
        <strain evidence="1 2">FACHB-130</strain>
    </source>
</reference>
<dbReference type="Proteomes" id="UP000603457">
    <property type="component" value="Unassembled WGS sequence"/>
</dbReference>
<protein>
    <submittedName>
        <fullName evidence="1">Uncharacterized protein</fullName>
    </submittedName>
</protein>
<evidence type="ECO:0000313" key="1">
    <source>
        <dbReference type="EMBL" id="MBD2595940.1"/>
    </source>
</evidence>
<name>A0ABR8FYD1_9NOSO</name>
<gene>
    <name evidence="1" type="ORF">H6G74_16615</name>
</gene>
<accession>A0ABR8FYD1</accession>
<sequence length="76" mass="8509">MAEEFMRLEDSSSNQVQVRREKIKHILVGSPELVRRTIYQLHTTGYAEVGSWSKPVIAGNLGELGDVVSVLIRQQG</sequence>
<evidence type="ECO:0000313" key="2">
    <source>
        <dbReference type="Proteomes" id="UP000603457"/>
    </source>
</evidence>
<comment type="caution">
    <text evidence="1">The sequence shown here is derived from an EMBL/GenBank/DDBJ whole genome shotgun (WGS) entry which is preliminary data.</text>
</comment>
<organism evidence="1 2">
    <name type="scientific">Nostoc spongiaeforme FACHB-130</name>
    <dbReference type="NCBI Taxonomy" id="1357510"/>
    <lineage>
        <taxon>Bacteria</taxon>
        <taxon>Bacillati</taxon>
        <taxon>Cyanobacteriota</taxon>
        <taxon>Cyanophyceae</taxon>
        <taxon>Nostocales</taxon>
        <taxon>Nostocaceae</taxon>
        <taxon>Nostoc</taxon>
    </lineage>
</organism>
<proteinExistence type="predicted"/>
<keyword evidence="2" id="KW-1185">Reference proteome</keyword>
<dbReference type="RefSeq" id="WP_190968709.1">
    <property type="nucleotide sequence ID" value="NZ_JACJTB010000021.1"/>
</dbReference>
<dbReference type="EMBL" id="JACJTB010000021">
    <property type="protein sequence ID" value="MBD2595940.1"/>
    <property type="molecule type" value="Genomic_DNA"/>
</dbReference>